<dbReference type="Proteomes" id="UP000602198">
    <property type="component" value="Unassembled WGS sequence"/>
</dbReference>
<accession>A0ABS1M7A1</accession>
<dbReference type="EMBL" id="JAERRJ010000007">
    <property type="protein sequence ID" value="MBL1076424.1"/>
    <property type="molecule type" value="Genomic_DNA"/>
</dbReference>
<reference evidence="1 2" key="1">
    <citation type="submission" date="2021-01" db="EMBL/GenBank/DDBJ databases">
        <title>WGS of actinomycetes isolated from Thailand.</title>
        <authorList>
            <person name="Thawai C."/>
        </authorList>
    </citation>
    <scope>NUCLEOTIDE SEQUENCE [LARGE SCALE GENOMIC DNA]</scope>
    <source>
        <strain evidence="1 2">LPG 2</strain>
    </source>
</reference>
<evidence type="ECO:0000313" key="2">
    <source>
        <dbReference type="Proteomes" id="UP000602198"/>
    </source>
</evidence>
<comment type="caution">
    <text evidence="1">The sequence shown here is derived from an EMBL/GenBank/DDBJ whole genome shotgun (WGS) entry which is preliminary data.</text>
</comment>
<organism evidence="1 2">
    <name type="scientific">Nocardia acididurans</name>
    <dbReference type="NCBI Taxonomy" id="2802282"/>
    <lineage>
        <taxon>Bacteria</taxon>
        <taxon>Bacillati</taxon>
        <taxon>Actinomycetota</taxon>
        <taxon>Actinomycetes</taxon>
        <taxon>Mycobacteriales</taxon>
        <taxon>Nocardiaceae</taxon>
        <taxon>Nocardia</taxon>
    </lineage>
</organism>
<protein>
    <submittedName>
        <fullName evidence="1">Asp23/Gls24 family envelope stress response protein</fullName>
    </submittedName>
</protein>
<name>A0ABS1M7A1_9NOCA</name>
<proteinExistence type="predicted"/>
<dbReference type="RefSeq" id="WP_201949018.1">
    <property type="nucleotide sequence ID" value="NZ_JAERRJ010000007.1"/>
</dbReference>
<evidence type="ECO:0000313" key="1">
    <source>
        <dbReference type="EMBL" id="MBL1076424.1"/>
    </source>
</evidence>
<gene>
    <name evidence="1" type="ORF">JK358_18665</name>
</gene>
<keyword evidence="2" id="KW-1185">Reference proteome</keyword>
<sequence>MTDTTVTDEDYLLPCGRGMEQVWRRLDAVQQGRADAHEARCGDCRAARESLLALRAATQELIDEPDPPPPDLFGRIMFAVRAEVRRGQTLLLPTEPAGSVQISEEAVATVMRFAADTVPGVRARRCRIRSVGTGPQGENIIQVAMSIAVRIGEDHLDGIVPQVRQRVAAAVSARTGLLLGRLDVTVADVYQEKDR</sequence>